<feature type="domain" description="AP2/ERF" evidence="7">
    <location>
        <begin position="1"/>
        <end position="57"/>
    </location>
</feature>
<dbReference type="InterPro" id="IPR036955">
    <property type="entry name" value="AP2/ERF_dom_sf"/>
</dbReference>
<dbReference type="Proteomes" id="UP001396334">
    <property type="component" value="Unassembled WGS sequence"/>
</dbReference>
<dbReference type="PANTHER" id="PTHR31677">
    <property type="entry name" value="AP2 DOMAIN CLASS TRANSCRIPTION FACTOR"/>
    <property type="match status" value="1"/>
</dbReference>
<evidence type="ECO:0000313" key="9">
    <source>
        <dbReference type="Proteomes" id="UP001396334"/>
    </source>
</evidence>
<name>A0ABR2NM84_9ROSI</name>
<evidence type="ECO:0000256" key="6">
    <source>
        <dbReference type="ARBA" id="ARBA00023242"/>
    </source>
</evidence>
<organism evidence="8 9">
    <name type="scientific">Hibiscus sabdariffa</name>
    <name type="common">roselle</name>
    <dbReference type="NCBI Taxonomy" id="183260"/>
    <lineage>
        <taxon>Eukaryota</taxon>
        <taxon>Viridiplantae</taxon>
        <taxon>Streptophyta</taxon>
        <taxon>Embryophyta</taxon>
        <taxon>Tracheophyta</taxon>
        <taxon>Spermatophyta</taxon>
        <taxon>Magnoliopsida</taxon>
        <taxon>eudicotyledons</taxon>
        <taxon>Gunneridae</taxon>
        <taxon>Pentapetalae</taxon>
        <taxon>rosids</taxon>
        <taxon>malvids</taxon>
        <taxon>Malvales</taxon>
        <taxon>Malvaceae</taxon>
        <taxon>Malvoideae</taxon>
        <taxon>Hibiscus</taxon>
    </lineage>
</organism>
<comment type="caution">
    <text evidence="8">The sequence shown here is derived from an EMBL/GenBank/DDBJ whole genome shotgun (WGS) entry which is preliminary data.</text>
</comment>
<keyword evidence="3" id="KW-0805">Transcription regulation</keyword>
<evidence type="ECO:0000256" key="3">
    <source>
        <dbReference type="ARBA" id="ARBA00023015"/>
    </source>
</evidence>
<evidence type="ECO:0000259" key="7">
    <source>
        <dbReference type="PROSITE" id="PS51032"/>
    </source>
</evidence>
<dbReference type="PANTHER" id="PTHR31677:SF75">
    <property type="entry name" value="ETHYLENE-RESPONSIVE TRANSCRIPTION FACTOR ERF084"/>
    <property type="match status" value="1"/>
</dbReference>
<sequence length="125" mass="14363">MFLHEKEAWLKCIHTRWGARIYQRVWLGTFNEEDEAAKVYDIAAQRFRGCDAVTNFKKSVTRKWPSSIHIPSQKSLTCCESIPTMMNWSRVGEAMAPAPMGTGNPRRRDFVPFSFGLDCDTKRCG</sequence>
<keyword evidence="4" id="KW-0238">DNA-binding</keyword>
<evidence type="ECO:0000256" key="5">
    <source>
        <dbReference type="ARBA" id="ARBA00023163"/>
    </source>
</evidence>
<evidence type="ECO:0000313" key="8">
    <source>
        <dbReference type="EMBL" id="KAK8977284.1"/>
    </source>
</evidence>
<proteinExistence type="predicted"/>
<protein>
    <recommendedName>
        <fullName evidence="7">AP2/ERF domain-containing protein</fullName>
    </recommendedName>
</protein>
<evidence type="ECO:0000256" key="1">
    <source>
        <dbReference type="ARBA" id="ARBA00004123"/>
    </source>
</evidence>
<dbReference type="SMART" id="SM00380">
    <property type="entry name" value="AP2"/>
    <property type="match status" value="1"/>
</dbReference>
<keyword evidence="6" id="KW-0539">Nucleus</keyword>
<evidence type="ECO:0000256" key="4">
    <source>
        <dbReference type="ARBA" id="ARBA00023125"/>
    </source>
</evidence>
<reference evidence="8 9" key="1">
    <citation type="journal article" date="2024" name="G3 (Bethesda)">
        <title>Genome assembly of Hibiscus sabdariffa L. provides insights into metabolisms of medicinal natural products.</title>
        <authorList>
            <person name="Kim T."/>
        </authorList>
    </citation>
    <scope>NUCLEOTIDE SEQUENCE [LARGE SCALE GENOMIC DNA]</scope>
    <source>
        <strain evidence="8">TK-2024</strain>
        <tissue evidence="8">Old leaves</tissue>
    </source>
</reference>
<accession>A0ABR2NM84</accession>
<dbReference type="SUPFAM" id="SSF54171">
    <property type="entry name" value="DNA-binding domain"/>
    <property type="match status" value="1"/>
</dbReference>
<keyword evidence="2" id="KW-0936">Ethylene signaling pathway</keyword>
<dbReference type="PROSITE" id="PS51032">
    <property type="entry name" value="AP2_ERF"/>
    <property type="match status" value="1"/>
</dbReference>
<comment type="subcellular location">
    <subcellularLocation>
        <location evidence="1">Nucleus</location>
    </subcellularLocation>
</comment>
<dbReference type="Gene3D" id="3.30.730.10">
    <property type="entry name" value="AP2/ERF domain"/>
    <property type="match status" value="1"/>
</dbReference>
<dbReference type="CDD" id="cd00018">
    <property type="entry name" value="AP2"/>
    <property type="match status" value="1"/>
</dbReference>
<keyword evidence="5" id="KW-0804">Transcription</keyword>
<evidence type="ECO:0000256" key="2">
    <source>
        <dbReference type="ARBA" id="ARBA00022745"/>
    </source>
</evidence>
<dbReference type="InterPro" id="IPR001471">
    <property type="entry name" value="AP2/ERF_dom"/>
</dbReference>
<keyword evidence="9" id="KW-1185">Reference proteome</keyword>
<dbReference type="InterPro" id="IPR016177">
    <property type="entry name" value="DNA-bd_dom_sf"/>
</dbReference>
<dbReference type="EMBL" id="JBBPBN010000124">
    <property type="protein sequence ID" value="KAK8977284.1"/>
    <property type="molecule type" value="Genomic_DNA"/>
</dbReference>
<gene>
    <name evidence="8" type="ORF">V6N11_021369</name>
</gene>